<gene>
    <name evidence="3" type="ORF">CC85DRAFT_283770</name>
</gene>
<evidence type="ECO:0000256" key="1">
    <source>
        <dbReference type="SAM" id="MobiDB-lite"/>
    </source>
</evidence>
<feature type="region of interest" description="Disordered" evidence="1">
    <location>
        <begin position="57"/>
        <end position="84"/>
    </location>
</feature>
<dbReference type="RefSeq" id="XP_018280747.1">
    <property type="nucleotide sequence ID" value="XM_018422494.1"/>
</dbReference>
<dbReference type="GeneID" id="28983097"/>
<protein>
    <recommendedName>
        <fullName evidence="2">CRA domain-containing protein</fullName>
    </recommendedName>
</protein>
<feature type="region of interest" description="Disordered" evidence="1">
    <location>
        <begin position="122"/>
        <end position="142"/>
    </location>
</feature>
<dbReference type="AlphaFoldDB" id="A0A0J0XT44"/>
<feature type="domain" description="CRA" evidence="2">
    <location>
        <begin position="204"/>
        <end position="301"/>
    </location>
</feature>
<sequence>MDKARASTLHDIVVDYVINNAYVGTARVLAHTPAPGTPSATPTPQEAHTPSLMEQLAAARDKRRAEAMDVDETSNGAGTGADALSPATLEGLEQRRAILEHILSGAITPAVDALAAHFPSVLSPPSPSTSASVSPPTPAPRARTGLTHATPIFARSTAPEHVALNLQIQQFIERFREIVPSAPSSPASSIGSLNGGSGRSAPLDAAINVLAAINVAALKLPGAQRSEYLKELHDLSGLFAYSYPEDSELAGFLDQKRRVALAAQVNAAILHSEGRVTQSYLEQIARRTSAIYETITDRNIDPQPVWAGTDARGAGAAYRISEQLKRRPFQKGGFDLHEYVYEMA</sequence>
<dbReference type="STRING" id="879819.A0A0J0XT44"/>
<dbReference type="Proteomes" id="UP000053611">
    <property type="component" value="Unassembled WGS sequence"/>
</dbReference>
<dbReference type="SMART" id="SM00757">
    <property type="entry name" value="CRA"/>
    <property type="match status" value="1"/>
</dbReference>
<reference evidence="3 4" key="1">
    <citation type="submission" date="2015-03" db="EMBL/GenBank/DDBJ databases">
        <title>Genomics and transcriptomics of the oil-accumulating basidiomycete yeast T. oleaginosus allow insights into substrate utilization and the diverse evolutionary trajectories of mating systems in fungi.</title>
        <authorList>
            <consortium name="DOE Joint Genome Institute"/>
            <person name="Kourist R."/>
            <person name="Kracht O."/>
            <person name="Bracharz F."/>
            <person name="Lipzen A."/>
            <person name="Nolan M."/>
            <person name="Ohm R."/>
            <person name="Grigoriev I."/>
            <person name="Sun S."/>
            <person name="Heitman J."/>
            <person name="Bruck T."/>
            <person name="Nowrousian M."/>
        </authorList>
    </citation>
    <scope>NUCLEOTIDE SEQUENCE [LARGE SCALE GENOMIC DNA]</scope>
    <source>
        <strain evidence="3 4">IBC0246</strain>
    </source>
</reference>
<dbReference type="InterPro" id="IPR013144">
    <property type="entry name" value="CRA_dom"/>
</dbReference>
<dbReference type="InterPro" id="IPR024964">
    <property type="entry name" value="CTLH/CRA"/>
</dbReference>
<name>A0A0J0XT44_9TREE</name>
<keyword evidence="4" id="KW-1185">Reference proteome</keyword>
<dbReference type="EMBL" id="KQ087188">
    <property type="protein sequence ID" value="KLT44256.1"/>
    <property type="molecule type" value="Genomic_DNA"/>
</dbReference>
<evidence type="ECO:0000259" key="2">
    <source>
        <dbReference type="SMART" id="SM00757"/>
    </source>
</evidence>
<dbReference type="OrthoDB" id="8048523at2759"/>
<accession>A0A0J0XT44</accession>
<proteinExistence type="predicted"/>
<evidence type="ECO:0000313" key="3">
    <source>
        <dbReference type="EMBL" id="KLT44256.1"/>
    </source>
</evidence>
<organism evidence="3 4">
    <name type="scientific">Cutaneotrichosporon oleaginosum</name>
    <dbReference type="NCBI Taxonomy" id="879819"/>
    <lineage>
        <taxon>Eukaryota</taxon>
        <taxon>Fungi</taxon>
        <taxon>Dikarya</taxon>
        <taxon>Basidiomycota</taxon>
        <taxon>Agaricomycotina</taxon>
        <taxon>Tremellomycetes</taxon>
        <taxon>Trichosporonales</taxon>
        <taxon>Trichosporonaceae</taxon>
        <taxon>Cutaneotrichosporon</taxon>
    </lineage>
</organism>
<dbReference type="Pfam" id="PF10607">
    <property type="entry name" value="CTLH"/>
    <property type="match status" value="1"/>
</dbReference>
<evidence type="ECO:0000313" key="4">
    <source>
        <dbReference type="Proteomes" id="UP000053611"/>
    </source>
</evidence>